<dbReference type="Pfam" id="PF02687">
    <property type="entry name" value="FtsX"/>
    <property type="match status" value="2"/>
</dbReference>
<dbReference type="RefSeq" id="WP_025409375.1">
    <property type="nucleotide sequence ID" value="NZ_CP007128.1"/>
</dbReference>
<reference evidence="10 11" key="1">
    <citation type="journal article" date="2014" name="Genome Announc.">
        <title>Genome Sequence and Methylome of Soil Bacterium Gemmatirosa kalamazoonensis KBS708T, a Member of the Rarely Cultivated Gemmatimonadetes Phylum.</title>
        <authorList>
            <person name="Debruyn J.M."/>
            <person name="Radosevich M."/>
            <person name="Wommack K.E."/>
            <person name="Polson S.W."/>
            <person name="Hauser L.J."/>
            <person name="Fawaz M.N."/>
            <person name="Korlach J."/>
            <person name="Tsai Y.C."/>
        </authorList>
    </citation>
    <scope>NUCLEOTIDE SEQUENCE [LARGE SCALE GENOMIC DNA]</scope>
    <source>
        <strain evidence="10 11">KBS708</strain>
    </source>
</reference>
<feature type="transmembrane region" description="Helical" evidence="7">
    <location>
        <begin position="423"/>
        <end position="443"/>
    </location>
</feature>
<keyword evidence="4 7" id="KW-1133">Transmembrane helix</keyword>
<dbReference type="GO" id="GO:0005886">
    <property type="term" value="C:plasma membrane"/>
    <property type="evidence" value="ECO:0007669"/>
    <property type="project" value="UniProtKB-SubCell"/>
</dbReference>
<accession>W0RBJ0</accession>
<dbReference type="HOGENOM" id="CLU_009433_1_0_0"/>
<feature type="domain" description="MacB-like periplasmic core" evidence="9">
    <location>
        <begin position="20"/>
        <end position="243"/>
    </location>
</feature>
<dbReference type="InterPro" id="IPR003838">
    <property type="entry name" value="ABC3_permease_C"/>
</dbReference>
<dbReference type="AlphaFoldDB" id="W0RBJ0"/>
<dbReference type="KEGG" id="gba:J421_0280"/>
<evidence type="ECO:0000259" key="9">
    <source>
        <dbReference type="Pfam" id="PF12704"/>
    </source>
</evidence>
<evidence type="ECO:0000259" key="8">
    <source>
        <dbReference type="Pfam" id="PF02687"/>
    </source>
</evidence>
<evidence type="ECO:0000256" key="4">
    <source>
        <dbReference type="ARBA" id="ARBA00022989"/>
    </source>
</evidence>
<feature type="domain" description="ABC3 transporter permease C-terminal" evidence="8">
    <location>
        <begin position="282"/>
        <end position="399"/>
    </location>
</feature>
<evidence type="ECO:0000256" key="7">
    <source>
        <dbReference type="SAM" id="Phobius"/>
    </source>
</evidence>
<dbReference type="NCBIfam" id="TIGR03434">
    <property type="entry name" value="ADOP"/>
    <property type="match status" value="1"/>
</dbReference>
<dbReference type="PANTHER" id="PTHR30572">
    <property type="entry name" value="MEMBRANE COMPONENT OF TRANSPORTER-RELATED"/>
    <property type="match status" value="1"/>
</dbReference>
<dbReference type="EMBL" id="CP007128">
    <property type="protein sequence ID" value="AHG87817.1"/>
    <property type="molecule type" value="Genomic_DNA"/>
</dbReference>
<evidence type="ECO:0000256" key="3">
    <source>
        <dbReference type="ARBA" id="ARBA00022692"/>
    </source>
</evidence>
<dbReference type="InterPro" id="IPR025857">
    <property type="entry name" value="MacB_PCD"/>
</dbReference>
<sequence>MFSDLRQAYRSLIAAKGLAFVAILTLALGIGVTTATYTVIDAVLLRPLPYEAPDRLVYLWEQGKTFENVNAQSSLHDVTEWRRDARTLSHVSAYRYWLFNLAGAPQAEAVLGAHVTADAFATLGARPALGRRFVAGEDRPGAPRVAVLSDALWRRRFGADPHVVGRTFRMDGTTYAVVGVMPAGFDLPSTLPHNALLPSRALELWVASDVDPVKDSPDNIGWWAFGRLAPGATLEQASSELARLAVAQHRRNPAAAETIHVRGLRAHVVRPIRSALLLFATAVGLVLLVACANVAGLLLARGTSRGRELGVRVALGATGARLVRQLLAESLLLAGAGAAGGLALASLGVRWLVALAPNGLPRVAEAGMHRPALAFAALAAVVASVVAGLLPALHAARTAPAGAARSVGRGTTLGGAAQRARGVLVVAEVALSLVLLAGAGLLVRSYVTLAGEPLGFRPERLLTMFTLMPESRFPTDRARGQFLLRAAERIRALPGVEGVAITDAVPLSGLGGYATAWVEGEPQPKPEDLPTLWPHDVSADYHAVLGIPLVAGRAFSDRDTAGARRVVIVSASLARRLLPHGSLVGRRLGGLRAEPLTVVGVVGDVRANAIDEGPQPAAYLPVAQETDIAGSLLVRTRGAPLALERAARAAIASVDPEQPVMNVRTMDDYVAQALSTRRFSLFLTAVFAGSALLLAMVGLYGLLAYLVAQRAREIGVRVALGAQRVDVARLVLGGALRLAGTGALVGAPVALLGARLLRSQLYGVGPSDPITLVAVAATLVGTAALAALVPTRRASRVDPAITLRQE</sequence>
<dbReference type="eggNOG" id="COG0577">
    <property type="taxonomic scope" value="Bacteria"/>
</dbReference>
<dbReference type="GO" id="GO:0022857">
    <property type="term" value="F:transmembrane transporter activity"/>
    <property type="evidence" value="ECO:0007669"/>
    <property type="project" value="TreeGrafter"/>
</dbReference>
<feature type="transmembrane region" description="Helical" evidence="7">
    <location>
        <begin position="373"/>
        <end position="396"/>
    </location>
</feature>
<evidence type="ECO:0000256" key="2">
    <source>
        <dbReference type="ARBA" id="ARBA00022475"/>
    </source>
</evidence>
<keyword evidence="2" id="KW-1003">Cell membrane</keyword>
<dbReference type="Proteomes" id="UP000019151">
    <property type="component" value="Chromosome"/>
</dbReference>
<evidence type="ECO:0000256" key="5">
    <source>
        <dbReference type="ARBA" id="ARBA00023136"/>
    </source>
</evidence>
<feature type="transmembrane region" description="Helical" evidence="7">
    <location>
        <begin position="727"/>
        <end position="750"/>
    </location>
</feature>
<keyword evidence="3 7" id="KW-0812">Transmembrane</keyword>
<evidence type="ECO:0000313" key="11">
    <source>
        <dbReference type="Proteomes" id="UP000019151"/>
    </source>
</evidence>
<dbReference type="OrthoDB" id="8735006at2"/>
<feature type="transmembrane region" description="Helical" evidence="7">
    <location>
        <begin position="681"/>
        <end position="706"/>
    </location>
</feature>
<organism evidence="10 11">
    <name type="scientific">Gemmatirosa kalamazoonensis</name>
    <dbReference type="NCBI Taxonomy" id="861299"/>
    <lineage>
        <taxon>Bacteria</taxon>
        <taxon>Pseudomonadati</taxon>
        <taxon>Gemmatimonadota</taxon>
        <taxon>Gemmatimonadia</taxon>
        <taxon>Gemmatimonadales</taxon>
        <taxon>Gemmatimonadaceae</taxon>
        <taxon>Gemmatirosa</taxon>
    </lineage>
</organism>
<comment type="similarity">
    <text evidence="6">Belongs to the ABC-4 integral membrane protein family.</text>
</comment>
<dbReference type="InParanoid" id="W0RBJ0"/>
<dbReference type="InterPro" id="IPR017800">
    <property type="entry name" value="ADOP"/>
</dbReference>
<feature type="transmembrane region" description="Helical" evidence="7">
    <location>
        <begin position="331"/>
        <end position="353"/>
    </location>
</feature>
<dbReference type="InterPro" id="IPR050250">
    <property type="entry name" value="Macrolide_Exporter_MacB"/>
</dbReference>
<feature type="transmembrane region" description="Helical" evidence="7">
    <location>
        <begin position="770"/>
        <end position="789"/>
    </location>
</feature>
<keyword evidence="11" id="KW-1185">Reference proteome</keyword>
<evidence type="ECO:0000313" key="10">
    <source>
        <dbReference type="EMBL" id="AHG87817.1"/>
    </source>
</evidence>
<protein>
    <submittedName>
        <fullName evidence="10">Permease</fullName>
    </submittedName>
</protein>
<name>W0RBJ0_9BACT</name>
<dbReference type="PANTHER" id="PTHR30572:SF4">
    <property type="entry name" value="ABC TRANSPORTER PERMEASE YTRF"/>
    <property type="match status" value="1"/>
</dbReference>
<feature type="transmembrane region" description="Helical" evidence="7">
    <location>
        <begin position="275"/>
        <end position="300"/>
    </location>
</feature>
<dbReference type="STRING" id="861299.J421_0280"/>
<feature type="domain" description="MacB-like periplasmic core" evidence="9">
    <location>
        <begin position="465"/>
        <end position="636"/>
    </location>
</feature>
<evidence type="ECO:0000256" key="6">
    <source>
        <dbReference type="ARBA" id="ARBA00038076"/>
    </source>
</evidence>
<keyword evidence="5 7" id="KW-0472">Membrane</keyword>
<dbReference type="Pfam" id="PF12704">
    <property type="entry name" value="MacB_PCD"/>
    <property type="match status" value="2"/>
</dbReference>
<gene>
    <name evidence="10" type="ORF">J421_0280</name>
</gene>
<proteinExistence type="inferred from homology"/>
<evidence type="ECO:0000256" key="1">
    <source>
        <dbReference type="ARBA" id="ARBA00004651"/>
    </source>
</evidence>
<comment type="subcellular location">
    <subcellularLocation>
        <location evidence="1">Cell membrane</location>
        <topology evidence="1">Multi-pass membrane protein</topology>
    </subcellularLocation>
</comment>
<feature type="domain" description="ABC3 transporter permease C-terminal" evidence="8">
    <location>
        <begin position="686"/>
        <end position="799"/>
    </location>
</feature>